<organism evidence="1 2">
    <name type="scientific">Desulfosarcina ovata subsp. ovata</name>
    <dbReference type="NCBI Taxonomy" id="2752305"/>
    <lineage>
        <taxon>Bacteria</taxon>
        <taxon>Pseudomonadati</taxon>
        <taxon>Thermodesulfobacteriota</taxon>
        <taxon>Desulfobacteria</taxon>
        <taxon>Desulfobacterales</taxon>
        <taxon>Desulfosarcinaceae</taxon>
        <taxon>Desulfosarcina</taxon>
    </lineage>
</organism>
<dbReference type="SUPFAM" id="SSF52096">
    <property type="entry name" value="ClpP/crotonase"/>
    <property type="match status" value="1"/>
</dbReference>
<dbReference type="Pfam" id="PF00378">
    <property type="entry name" value="ECH_1"/>
    <property type="match status" value="1"/>
</dbReference>
<dbReference type="PANTHER" id="PTHR11941">
    <property type="entry name" value="ENOYL-COA HYDRATASE-RELATED"/>
    <property type="match status" value="1"/>
</dbReference>
<dbReference type="EMBL" id="AP021879">
    <property type="protein sequence ID" value="BBO91165.1"/>
    <property type="molecule type" value="Genomic_DNA"/>
</dbReference>
<gene>
    <name evidence="1" type="primary">crt_2</name>
    <name evidence="1" type="ORF">DSCOOX_43450</name>
</gene>
<dbReference type="Gene3D" id="3.90.226.10">
    <property type="entry name" value="2-enoyl-CoA Hydratase, Chain A, domain 1"/>
    <property type="match status" value="1"/>
</dbReference>
<accession>A0A5K8AEU4</accession>
<proteinExistence type="predicted"/>
<dbReference type="RefSeq" id="WP_155312122.1">
    <property type="nucleotide sequence ID" value="NZ_AP021879.1"/>
</dbReference>
<evidence type="ECO:0000313" key="2">
    <source>
        <dbReference type="Proteomes" id="UP000422108"/>
    </source>
</evidence>
<dbReference type="InterPro" id="IPR001753">
    <property type="entry name" value="Enoyl-CoA_hydra/iso"/>
</dbReference>
<dbReference type="PANTHER" id="PTHR11941:SF54">
    <property type="entry name" value="ENOYL-COA HYDRATASE, MITOCHONDRIAL"/>
    <property type="match status" value="1"/>
</dbReference>
<dbReference type="GO" id="GO:0006635">
    <property type="term" value="P:fatty acid beta-oxidation"/>
    <property type="evidence" value="ECO:0007669"/>
    <property type="project" value="TreeGrafter"/>
</dbReference>
<dbReference type="InterPro" id="IPR029045">
    <property type="entry name" value="ClpP/crotonase-like_dom_sf"/>
</dbReference>
<dbReference type="GO" id="GO:0003824">
    <property type="term" value="F:catalytic activity"/>
    <property type="evidence" value="ECO:0007669"/>
    <property type="project" value="UniProtKB-ARBA"/>
</dbReference>
<keyword evidence="2" id="KW-1185">Reference proteome</keyword>
<name>A0A5K8AEU4_9BACT</name>
<dbReference type="CDD" id="cd06558">
    <property type="entry name" value="crotonase-like"/>
    <property type="match status" value="1"/>
</dbReference>
<evidence type="ECO:0000313" key="1">
    <source>
        <dbReference type="EMBL" id="BBO91165.1"/>
    </source>
</evidence>
<protein>
    <submittedName>
        <fullName evidence="1">Crotonase</fullName>
    </submittedName>
</protein>
<dbReference type="AlphaFoldDB" id="A0A5K8AEU4"/>
<sequence>MDLECVIYDKNDGVAIARLNRPQVLNAMNKRLWLDMQAALDDARADETVKVVVITGEGRAFSTGADLKESKTRSIDAYRDYLVSLQEVSRSVIRFEKPTIAAINGYAVGSGYELALACDIRIAAEEAKIGSPEAKVTSSVTGGAFRLVQDLIGPGKARELLFTGEYIDGSEAMRIGLVNRAVPLDALMPTVMEMAAKIAANSGFSLKMIKKGLNMARGEVSLEALMEFEVEACLACVSTKERQTSLTAFEERKK</sequence>
<reference evidence="1 2" key="1">
    <citation type="submission" date="2019-11" db="EMBL/GenBank/DDBJ databases">
        <title>Comparative genomics of hydrocarbon-degrading Desulfosarcina strains.</title>
        <authorList>
            <person name="Watanabe M."/>
            <person name="Kojima H."/>
            <person name="Fukui M."/>
        </authorList>
    </citation>
    <scope>NUCLEOTIDE SEQUENCE [LARGE SCALE GENOMIC DNA]</scope>
    <source>
        <strain evidence="2">oXyS1</strain>
    </source>
</reference>
<dbReference type="Proteomes" id="UP000422108">
    <property type="component" value="Chromosome"/>
</dbReference>